<reference evidence="1" key="1">
    <citation type="submission" date="2018-02" db="EMBL/GenBank/DDBJ databases">
        <title>Rhizophora mucronata_Transcriptome.</title>
        <authorList>
            <person name="Meera S.P."/>
            <person name="Sreeshan A."/>
            <person name="Augustine A."/>
        </authorList>
    </citation>
    <scope>NUCLEOTIDE SEQUENCE</scope>
    <source>
        <tissue evidence="1">Leaf</tissue>
    </source>
</reference>
<dbReference type="EMBL" id="GGEC01058656">
    <property type="protein sequence ID" value="MBX39140.1"/>
    <property type="molecule type" value="Transcribed_RNA"/>
</dbReference>
<sequence>MAQKQTKYVNTNKGEIYKQITANQTILYAQYRTFCLESINLKVSWI</sequence>
<evidence type="ECO:0000313" key="1">
    <source>
        <dbReference type="EMBL" id="MBX39140.1"/>
    </source>
</evidence>
<organism evidence="1">
    <name type="scientific">Rhizophora mucronata</name>
    <name type="common">Asiatic mangrove</name>
    <dbReference type="NCBI Taxonomy" id="61149"/>
    <lineage>
        <taxon>Eukaryota</taxon>
        <taxon>Viridiplantae</taxon>
        <taxon>Streptophyta</taxon>
        <taxon>Embryophyta</taxon>
        <taxon>Tracheophyta</taxon>
        <taxon>Spermatophyta</taxon>
        <taxon>Magnoliopsida</taxon>
        <taxon>eudicotyledons</taxon>
        <taxon>Gunneridae</taxon>
        <taxon>Pentapetalae</taxon>
        <taxon>rosids</taxon>
        <taxon>fabids</taxon>
        <taxon>Malpighiales</taxon>
        <taxon>Rhizophoraceae</taxon>
        <taxon>Rhizophora</taxon>
    </lineage>
</organism>
<protein>
    <submittedName>
        <fullName evidence="1">Uncharacterized protein</fullName>
    </submittedName>
</protein>
<dbReference type="AlphaFoldDB" id="A0A2P2N9S4"/>
<proteinExistence type="predicted"/>
<accession>A0A2P2N9S4</accession>
<name>A0A2P2N9S4_RHIMU</name>